<feature type="transmembrane region" description="Helical" evidence="8">
    <location>
        <begin position="500"/>
        <end position="519"/>
    </location>
</feature>
<dbReference type="PANTHER" id="PTHR10332">
    <property type="entry name" value="EQUILIBRATIVE NUCLEOSIDE TRANSPORTER"/>
    <property type="match status" value="1"/>
</dbReference>
<evidence type="ECO:0000256" key="6">
    <source>
        <dbReference type="ARBA" id="ARBA00023136"/>
    </source>
</evidence>
<evidence type="ECO:0000256" key="7">
    <source>
        <dbReference type="SAM" id="MobiDB-lite"/>
    </source>
</evidence>
<comment type="subcellular location">
    <subcellularLocation>
        <location evidence="1">Membrane</location>
        <topology evidence="1">Multi-pass membrane protein</topology>
    </subcellularLocation>
</comment>
<evidence type="ECO:0000256" key="8">
    <source>
        <dbReference type="SAM" id="Phobius"/>
    </source>
</evidence>
<keyword evidence="5 8" id="KW-1133">Transmembrane helix</keyword>
<evidence type="ECO:0000256" key="1">
    <source>
        <dbReference type="ARBA" id="ARBA00004141"/>
    </source>
</evidence>
<feature type="transmembrane region" description="Helical" evidence="8">
    <location>
        <begin position="440"/>
        <end position="457"/>
    </location>
</feature>
<feature type="transmembrane region" description="Helical" evidence="8">
    <location>
        <begin position="469"/>
        <end position="488"/>
    </location>
</feature>
<dbReference type="EMBL" id="LHPF02000022">
    <property type="protein sequence ID" value="PSC70008.1"/>
    <property type="molecule type" value="Genomic_DNA"/>
</dbReference>
<keyword evidence="10" id="KW-1185">Reference proteome</keyword>
<evidence type="ECO:0000313" key="10">
    <source>
        <dbReference type="Proteomes" id="UP000239649"/>
    </source>
</evidence>
<feature type="compositionally biased region" description="Pro residues" evidence="7">
    <location>
        <begin position="335"/>
        <end position="344"/>
    </location>
</feature>
<keyword evidence="3" id="KW-0813">Transport</keyword>
<keyword evidence="4 8" id="KW-0812">Transmembrane</keyword>
<dbReference type="GO" id="GO:0005337">
    <property type="term" value="F:nucleoside transmembrane transporter activity"/>
    <property type="evidence" value="ECO:0007669"/>
    <property type="project" value="InterPro"/>
</dbReference>
<feature type="region of interest" description="Disordered" evidence="7">
    <location>
        <begin position="267"/>
        <end position="287"/>
    </location>
</feature>
<feature type="transmembrane region" description="Helical" evidence="8">
    <location>
        <begin position="102"/>
        <end position="121"/>
    </location>
</feature>
<feature type="transmembrane region" description="Helical" evidence="8">
    <location>
        <begin position="539"/>
        <end position="564"/>
    </location>
</feature>
<accession>A0A2P6V7F3</accession>
<proteinExistence type="inferred from homology"/>
<gene>
    <name evidence="9" type="ORF">C2E20_6452</name>
</gene>
<name>A0A2P6V7F3_9CHLO</name>
<protein>
    <submittedName>
        <fullName evidence="9">Equilibrative nucleoside transporter 4</fullName>
    </submittedName>
</protein>
<dbReference type="OrthoDB" id="1856718at2759"/>
<evidence type="ECO:0000256" key="4">
    <source>
        <dbReference type="ARBA" id="ARBA00022692"/>
    </source>
</evidence>
<comment type="similarity">
    <text evidence="2">Belongs to the SLC29A/ENT transporter (TC 2.A.57) family.</text>
</comment>
<reference evidence="9 10" key="1">
    <citation type="journal article" date="2018" name="Plant J.">
        <title>Genome sequences of Chlorella sorokiniana UTEX 1602 and Micractinium conductrix SAG 241.80: implications to maltose excretion by a green alga.</title>
        <authorList>
            <person name="Arriola M.B."/>
            <person name="Velmurugan N."/>
            <person name="Zhang Y."/>
            <person name="Plunkett M.H."/>
            <person name="Hondzo H."/>
            <person name="Barney B.M."/>
        </authorList>
    </citation>
    <scope>NUCLEOTIDE SEQUENCE [LARGE SCALE GENOMIC DNA]</scope>
    <source>
        <strain evidence="9 10">SAG 241.80</strain>
    </source>
</reference>
<dbReference type="AlphaFoldDB" id="A0A2P6V7F3"/>
<keyword evidence="6 8" id="KW-0472">Membrane</keyword>
<evidence type="ECO:0000256" key="3">
    <source>
        <dbReference type="ARBA" id="ARBA00022448"/>
    </source>
</evidence>
<feature type="transmembrane region" description="Helical" evidence="8">
    <location>
        <begin position="66"/>
        <end position="90"/>
    </location>
</feature>
<feature type="transmembrane region" description="Helical" evidence="8">
    <location>
        <begin position="41"/>
        <end position="60"/>
    </location>
</feature>
<dbReference type="Proteomes" id="UP000239649">
    <property type="component" value="Unassembled WGS sequence"/>
</dbReference>
<evidence type="ECO:0000256" key="2">
    <source>
        <dbReference type="ARBA" id="ARBA00007965"/>
    </source>
</evidence>
<evidence type="ECO:0000256" key="5">
    <source>
        <dbReference type="ARBA" id="ARBA00022989"/>
    </source>
</evidence>
<dbReference type="Pfam" id="PF01733">
    <property type="entry name" value="Nucleoside_tran"/>
    <property type="match status" value="2"/>
</dbReference>
<comment type="caution">
    <text evidence="9">The sequence shown here is derived from an EMBL/GenBank/DDBJ whole genome shotgun (WGS) entry which is preliminary data.</text>
</comment>
<organism evidence="9 10">
    <name type="scientific">Micractinium conductrix</name>
    <dbReference type="NCBI Taxonomy" id="554055"/>
    <lineage>
        <taxon>Eukaryota</taxon>
        <taxon>Viridiplantae</taxon>
        <taxon>Chlorophyta</taxon>
        <taxon>core chlorophytes</taxon>
        <taxon>Trebouxiophyceae</taxon>
        <taxon>Chlorellales</taxon>
        <taxon>Chlorellaceae</taxon>
        <taxon>Chlorella clade</taxon>
        <taxon>Micractinium</taxon>
    </lineage>
</organism>
<feature type="transmembrane region" description="Helical" evidence="8">
    <location>
        <begin position="136"/>
        <end position="158"/>
    </location>
</feature>
<sequence length="573" mass="59778">MRYPGRHMDRLLTAFYLPANLLAVTTMVASHGRLGARLRVVGGFLGFAAAISVVAVLGSVSSSPYTMHICSTSVVICGLCDGALSGALFGEAAMLAPRFSQAVMAGTAVSGVTVSLLRMLTKATLPGTPAGIRQSAGLYFAVAACVCLACAAVHSCVLPRLGVVRRRRSAMLAAALLLDPTDEELAAGGALNPRLPAVATERAGTPPPWGPDEIQLTPLGSPTRALAWPRPQASLPLSPESLFAGKWSCASSATLADFAAAPRADAWRASAAPDDPWRPSQGAPSPEILFQSNWSEASFSARQPPSPVAWQPPVGACPSPAFMFYSHWATAAPPANPWDPPPGAQSPESLFESKWSVSSQAGGDPEPSTPEHARPLLHRPAARRAGAPLPVVTLASLSLGELGTGGVFWRIWPMALSNMLLFTVTLSIFPGVLVEDLHSAVLGSWFAILLITSYNLGDWAGKTLPGWDALRIDNAGAILLLSLLRALYVPAFRLAAVRQLAAPSVFALAVTLGLSNGYLLSCSMMRGPACVPPAVAHLAGNMLVLFMVLGLCAGAACSFLWLLFPLHPAGGGR</sequence>
<dbReference type="GO" id="GO:0005886">
    <property type="term" value="C:plasma membrane"/>
    <property type="evidence" value="ECO:0007669"/>
    <property type="project" value="TreeGrafter"/>
</dbReference>
<feature type="transmembrane region" description="Helical" evidence="8">
    <location>
        <begin position="389"/>
        <end position="409"/>
    </location>
</feature>
<dbReference type="PANTHER" id="PTHR10332:SF10">
    <property type="entry name" value="EQUILIBRATIVE NUCLEOSIDE TRANSPORTER 4"/>
    <property type="match status" value="1"/>
</dbReference>
<feature type="region of interest" description="Disordered" evidence="7">
    <location>
        <begin position="335"/>
        <end position="374"/>
    </location>
</feature>
<evidence type="ECO:0000313" key="9">
    <source>
        <dbReference type="EMBL" id="PSC70008.1"/>
    </source>
</evidence>
<feature type="transmembrane region" description="Helical" evidence="8">
    <location>
        <begin position="415"/>
        <end position="433"/>
    </location>
</feature>
<dbReference type="InterPro" id="IPR002259">
    <property type="entry name" value="Eqnu_transpt"/>
</dbReference>